<gene>
    <name evidence="2" type="ORF">GJ744_010206</name>
</gene>
<feature type="region of interest" description="Disordered" evidence="1">
    <location>
        <begin position="187"/>
        <end position="225"/>
    </location>
</feature>
<dbReference type="Proteomes" id="UP000606974">
    <property type="component" value="Unassembled WGS sequence"/>
</dbReference>
<proteinExistence type="predicted"/>
<dbReference type="AlphaFoldDB" id="A0A8H7AEW0"/>
<evidence type="ECO:0000256" key="1">
    <source>
        <dbReference type="SAM" id="MobiDB-lite"/>
    </source>
</evidence>
<protein>
    <submittedName>
        <fullName evidence="2">Uncharacterized protein</fullName>
    </submittedName>
</protein>
<dbReference type="OrthoDB" id="5389781at2759"/>
<evidence type="ECO:0000313" key="3">
    <source>
        <dbReference type="Proteomes" id="UP000606974"/>
    </source>
</evidence>
<organism evidence="2 3">
    <name type="scientific">Endocarpon pusillum</name>
    <dbReference type="NCBI Taxonomy" id="364733"/>
    <lineage>
        <taxon>Eukaryota</taxon>
        <taxon>Fungi</taxon>
        <taxon>Dikarya</taxon>
        <taxon>Ascomycota</taxon>
        <taxon>Pezizomycotina</taxon>
        <taxon>Eurotiomycetes</taxon>
        <taxon>Chaetothyriomycetidae</taxon>
        <taxon>Verrucariales</taxon>
        <taxon>Verrucariaceae</taxon>
        <taxon>Endocarpon</taxon>
    </lineage>
</organism>
<feature type="compositionally biased region" description="Polar residues" evidence="1">
    <location>
        <begin position="302"/>
        <end position="312"/>
    </location>
</feature>
<dbReference type="EMBL" id="JAACFV010000065">
    <property type="protein sequence ID" value="KAF7507653.1"/>
    <property type="molecule type" value="Genomic_DNA"/>
</dbReference>
<accession>A0A8H7AEW0</accession>
<feature type="compositionally biased region" description="Basic and acidic residues" evidence="1">
    <location>
        <begin position="286"/>
        <end position="300"/>
    </location>
</feature>
<feature type="compositionally biased region" description="Polar residues" evidence="1">
    <location>
        <begin position="201"/>
        <end position="223"/>
    </location>
</feature>
<sequence>MTFEEAQRFLAEHRAKAEQLEAEEARANGFSTYEEYWESRVEASRMEQLERDKELETRAIQMGMTLEQLELTLEMEDPQRWVPRGWNLMARPPPCDCKDHLNETFCPKALGSYTTQDGVELAEMLARQRAIQIDDLHIEQGDISRRLSQDMLEKAWARSSQNHRFHIPFWAHADPVVKQSVTLTSDSRSFSVSPSPSPSPRLQSTIDQTSDTATPSTNASVPSRSLDEQRQLLSYMPEDTSLSHQEAIQAQPAQPSEIGSKAISRCKIKSETKGRPPRRRGAAPTSERRGVFSGRVEKLSGRPSSSTRSQKFSCLYELGPSGVADRQHSSGSVSRKFEGRAKS</sequence>
<comment type="caution">
    <text evidence="2">The sequence shown here is derived from an EMBL/GenBank/DDBJ whole genome shotgun (WGS) entry which is preliminary data.</text>
</comment>
<evidence type="ECO:0000313" key="2">
    <source>
        <dbReference type="EMBL" id="KAF7507653.1"/>
    </source>
</evidence>
<keyword evidence="3" id="KW-1185">Reference proteome</keyword>
<reference evidence="2" key="1">
    <citation type="submission" date="2020-02" db="EMBL/GenBank/DDBJ databases">
        <authorList>
            <person name="Palmer J.M."/>
        </authorList>
    </citation>
    <scope>NUCLEOTIDE SEQUENCE</scope>
    <source>
        <strain evidence="2">EPUS1.4</strain>
        <tissue evidence="2">Thallus</tissue>
    </source>
</reference>
<feature type="region of interest" description="Disordered" evidence="1">
    <location>
        <begin position="269"/>
        <end position="343"/>
    </location>
</feature>
<name>A0A8H7AEW0_9EURO</name>